<dbReference type="PANTHER" id="PTHR46382:SF1">
    <property type="entry name" value="PHOSPHATIDATE CYTIDYLYLTRANSFERASE"/>
    <property type="match status" value="1"/>
</dbReference>
<feature type="transmembrane region" description="Helical" evidence="19">
    <location>
        <begin position="168"/>
        <end position="188"/>
    </location>
</feature>
<evidence type="ECO:0000256" key="8">
    <source>
        <dbReference type="ARBA" id="ARBA00022475"/>
    </source>
</evidence>
<keyword evidence="17" id="KW-1208">Phospholipid metabolism</keyword>
<dbReference type="GO" id="GO:0016024">
    <property type="term" value="P:CDP-diacylglycerol biosynthetic process"/>
    <property type="evidence" value="ECO:0007669"/>
    <property type="project" value="UniProtKB-UniPathway"/>
</dbReference>
<comment type="similarity">
    <text evidence="5 18">Belongs to the CDS family.</text>
</comment>
<name>A0A6J4PL23_9ACTN</name>
<keyword evidence="11 18" id="KW-0812">Transmembrane</keyword>
<gene>
    <name evidence="20" type="ORF">AVDCRST_MAG55-1762</name>
</gene>
<dbReference type="GO" id="GO:0004605">
    <property type="term" value="F:phosphatidate cytidylyltransferase activity"/>
    <property type="evidence" value="ECO:0007669"/>
    <property type="project" value="UniProtKB-EC"/>
</dbReference>
<keyword evidence="12 18" id="KW-0548">Nucleotidyltransferase</keyword>
<reference evidence="20" key="1">
    <citation type="submission" date="2020-02" db="EMBL/GenBank/DDBJ databases">
        <authorList>
            <person name="Meier V. D."/>
        </authorList>
    </citation>
    <scope>NUCLEOTIDE SEQUENCE</scope>
    <source>
        <strain evidence="20">AVDCRST_MAG55</strain>
    </source>
</reference>
<keyword evidence="8" id="KW-1003">Cell membrane</keyword>
<accession>A0A6J4PL23</accession>
<evidence type="ECO:0000256" key="2">
    <source>
        <dbReference type="ARBA" id="ARBA00004651"/>
    </source>
</evidence>
<evidence type="ECO:0000313" key="20">
    <source>
        <dbReference type="EMBL" id="CAA9417563.1"/>
    </source>
</evidence>
<feature type="transmembrane region" description="Helical" evidence="19">
    <location>
        <begin position="96"/>
        <end position="116"/>
    </location>
</feature>
<dbReference type="InterPro" id="IPR000374">
    <property type="entry name" value="PC_trans"/>
</dbReference>
<feature type="transmembrane region" description="Helical" evidence="19">
    <location>
        <begin position="49"/>
        <end position="66"/>
    </location>
</feature>
<dbReference type="AlphaFoldDB" id="A0A6J4PL23"/>
<proteinExistence type="inferred from homology"/>
<evidence type="ECO:0000256" key="15">
    <source>
        <dbReference type="ARBA" id="ARBA00023136"/>
    </source>
</evidence>
<evidence type="ECO:0000256" key="19">
    <source>
        <dbReference type="SAM" id="Phobius"/>
    </source>
</evidence>
<sequence length="256" mass="27050">MLRWRTVTALVLAPIALAAIMVGKAAVLALVLVVVVGAAYELSRALKPLPFVAAFGAGAIPVLLSIPYRQTGILAGAVAGLPWALMWLAGEPETRTLRAVLAVLLMALWVGVPLAHLGLYPNARYGEYLTLIAVVGPWISDSGAYFAGRFFGRHPLFPKLSPKKTVEGSIGGLVLTVIVISPLAYGLLDYTVVKGLVIGVGVSLASQGGDLFESVLKRILDVKDLGRFLPGHGGVLDRIDSLLFTVPAVYYISLLV</sequence>
<evidence type="ECO:0000256" key="11">
    <source>
        <dbReference type="ARBA" id="ARBA00022692"/>
    </source>
</evidence>
<evidence type="ECO:0000256" key="14">
    <source>
        <dbReference type="ARBA" id="ARBA00023098"/>
    </source>
</evidence>
<comment type="pathway">
    <text evidence="4">Lipid metabolism.</text>
</comment>
<dbReference type="GO" id="GO:0005886">
    <property type="term" value="C:plasma membrane"/>
    <property type="evidence" value="ECO:0007669"/>
    <property type="project" value="UniProtKB-SubCell"/>
</dbReference>
<evidence type="ECO:0000256" key="18">
    <source>
        <dbReference type="RuleBase" id="RU003938"/>
    </source>
</evidence>
<keyword evidence="13 19" id="KW-1133">Transmembrane helix</keyword>
<keyword evidence="9" id="KW-0444">Lipid biosynthesis</keyword>
<protein>
    <recommendedName>
        <fullName evidence="7 18">Phosphatidate cytidylyltransferase</fullName>
        <ecNumber evidence="6 18">2.7.7.41</ecNumber>
    </recommendedName>
</protein>
<dbReference type="UniPathway" id="UPA00557">
    <property type="reaction ID" value="UER00614"/>
</dbReference>
<evidence type="ECO:0000256" key="17">
    <source>
        <dbReference type="ARBA" id="ARBA00023264"/>
    </source>
</evidence>
<dbReference type="PANTHER" id="PTHR46382">
    <property type="entry name" value="PHOSPHATIDATE CYTIDYLYLTRANSFERASE"/>
    <property type="match status" value="1"/>
</dbReference>
<keyword evidence="10 18" id="KW-0808">Transferase</keyword>
<feature type="transmembrane region" description="Helical" evidence="19">
    <location>
        <begin position="128"/>
        <end position="148"/>
    </location>
</feature>
<evidence type="ECO:0000256" key="9">
    <source>
        <dbReference type="ARBA" id="ARBA00022516"/>
    </source>
</evidence>
<evidence type="ECO:0000256" key="7">
    <source>
        <dbReference type="ARBA" id="ARBA00019373"/>
    </source>
</evidence>
<evidence type="ECO:0000256" key="10">
    <source>
        <dbReference type="ARBA" id="ARBA00022679"/>
    </source>
</evidence>
<comment type="subcellular location">
    <subcellularLocation>
        <location evidence="2">Cell membrane</location>
        <topology evidence="2">Multi-pass membrane protein</topology>
    </subcellularLocation>
</comment>
<feature type="transmembrane region" description="Helical" evidence="19">
    <location>
        <begin position="73"/>
        <end position="90"/>
    </location>
</feature>
<dbReference type="EC" id="2.7.7.41" evidence="6 18"/>
<comment type="catalytic activity">
    <reaction evidence="1 18">
        <text>a 1,2-diacyl-sn-glycero-3-phosphate + CTP + H(+) = a CDP-1,2-diacyl-sn-glycerol + diphosphate</text>
        <dbReference type="Rhea" id="RHEA:16229"/>
        <dbReference type="ChEBI" id="CHEBI:15378"/>
        <dbReference type="ChEBI" id="CHEBI:33019"/>
        <dbReference type="ChEBI" id="CHEBI:37563"/>
        <dbReference type="ChEBI" id="CHEBI:58332"/>
        <dbReference type="ChEBI" id="CHEBI:58608"/>
        <dbReference type="EC" id="2.7.7.41"/>
    </reaction>
</comment>
<comment type="pathway">
    <text evidence="3 18">Phospholipid metabolism; CDP-diacylglycerol biosynthesis; CDP-diacylglycerol from sn-glycerol 3-phosphate: step 3/3.</text>
</comment>
<evidence type="ECO:0000256" key="16">
    <source>
        <dbReference type="ARBA" id="ARBA00023209"/>
    </source>
</evidence>
<keyword evidence="16" id="KW-0594">Phospholipid biosynthesis</keyword>
<dbReference type="EMBL" id="CADCUZ010000076">
    <property type="protein sequence ID" value="CAA9417563.1"/>
    <property type="molecule type" value="Genomic_DNA"/>
</dbReference>
<evidence type="ECO:0000256" key="4">
    <source>
        <dbReference type="ARBA" id="ARBA00005189"/>
    </source>
</evidence>
<dbReference type="PROSITE" id="PS01315">
    <property type="entry name" value="CDS"/>
    <property type="match status" value="1"/>
</dbReference>
<keyword evidence="15 19" id="KW-0472">Membrane</keyword>
<evidence type="ECO:0000256" key="12">
    <source>
        <dbReference type="ARBA" id="ARBA00022695"/>
    </source>
</evidence>
<dbReference type="Pfam" id="PF01148">
    <property type="entry name" value="CTP_transf_1"/>
    <property type="match status" value="1"/>
</dbReference>
<evidence type="ECO:0000256" key="1">
    <source>
        <dbReference type="ARBA" id="ARBA00001698"/>
    </source>
</evidence>
<keyword evidence="14" id="KW-0443">Lipid metabolism</keyword>
<evidence type="ECO:0000256" key="5">
    <source>
        <dbReference type="ARBA" id="ARBA00010185"/>
    </source>
</evidence>
<evidence type="ECO:0000256" key="6">
    <source>
        <dbReference type="ARBA" id="ARBA00012487"/>
    </source>
</evidence>
<evidence type="ECO:0000256" key="13">
    <source>
        <dbReference type="ARBA" id="ARBA00022989"/>
    </source>
</evidence>
<evidence type="ECO:0000256" key="3">
    <source>
        <dbReference type="ARBA" id="ARBA00005119"/>
    </source>
</evidence>
<organism evidence="20">
    <name type="scientific">uncultured Rubrobacteraceae bacterium</name>
    <dbReference type="NCBI Taxonomy" id="349277"/>
    <lineage>
        <taxon>Bacteria</taxon>
        <taxon>Bacillati</taxon>
        <taxon>Actinomycetota</taxon>
        <taxon>Rubrobacteria</taxon>
        <taxon>Rubrobacterales</taxon>
        <taxon>Rubrobacteraceae</taxon>
        <taxon>environmental samples</taxon>
    </lineage>
</organism>